<dbReference type="Gene3D" id="3.30.70.1820">
    <property type="entry name" value="L1 transposable element, RRM domain"/>
    <property type="match status" value="1"/>
</dbReference>
<comment type="caution">
    <text evidence="1">The sequence shown here is derived from an EMBL/GenBank/DDBJ whole genome shotgun (WGS) entry which is preliminary data.</text>
</comment>
<dbReference type="EMBL" id="JAHWGI010000090">
    <property type="protein sequence ID" value="KAK3909296.1"/>
    <property type="molecule type" value="Genomic_DNA"/>
</dbReference>
<dbReference type="Proteomes" id="UP001219518">
    <property type="component" value="Unassembled WGS sequence"/>
</dbReference>
<reference evidence="1" key="2">
    <citation type="journal article" date="2023" name="BMC Genomics">
        <title>Pest status, molecular evolution, and epigenetic factors derived from the genome assembly of Frankliniella fusca, a thysanopteran phytovirus vector.</title>
        <authorList>
            <person name="Catto M.A."/>
            <person name="Labadie P.E."/>
            <person name="Jacobson A.L."/>
            <person name="Kennedy G.G."/>
            <person name="Srinivasan R."/>
            <person name="Hunt B.G."/>
        </authorList>
    </citation>
    <scope>NUCLEOTIDE SEQUENCE</scope>
    <source>
        <strain evidence="1">PL_HMW_Pooled</strain>
    </source>
</reference>
<reference evidence="1" key="1">
    <citation type="submission" date="2021-07" db="EMBL/GenBank/DDBJ databases">
        <authorList>
            <person name="Catto M.A."/>
            <person name="Jacobson A."/>
            <person name="Kennedy G."/>
            <person name="Labadie P."/>
            <person name="Hunt B.G."/>
            <person name="Srinivasan R."/>
        </authorList>
    </citation>
    <scope>NUCLEOTIDE SEQUENCE</scope>
    <source>
        <strain evidence="1">PL_HMW_Pooled</strain>
        <tissue evidence="1">Head</tissue>
    </source>
</reference>
<proteinExistence type="predicted"/>
<accession>A0AAE1GTY3</accession>
<dbReference type="InterPro" id="IPR004244">
    <property type="entry name" value="Transposase_22"/>
</dbReference>
<dbReference type="AlphaFoldDB" id="A0AAE1GTY3"/>
<sequence length="334" mass="38927">MKKNVSSQRRSLKSIELEFKIRAPRPRATVLLHILDYSSPVFIDLHCTNSLQMQRVQNAGLRFIFGLKRDARITPYREKIKWLNLENRRKCALLQLLFKELTTNQPAYLCSMFTFMTQVHSRSNRHTLRVPLHQTNKMKGAFADAIKPVAKSIQSLTDEITDLKIELRAKDDKISKLESYVETRLDELEQYGRRNNLRIFGIPEEENENTDDIILDLAAKMEVMMHRSCIDRSHRIGRRIPGTPRPIIAKFVDYGNRRSLYEAKKNLKGTKIVVREDLTALRSKVLKEAIFQYGVKRVWTRDGVIKINVVLDHPEEARTSLQLKQILMQYPPST</sequence>
<gene>
    <name evidence="1" type="ORF">KUF71_019351</name>
</gene>
<dbReference type="PANTHER" id="PTHR11505">
    <property type="entry name" value="L1 TRANSPOSABLE ELEMENT-RELATED"/>
    <property type="match status" value="1"/>
</dbReference>
<evidence type="ECO:0000313" key="2">
    <source>
        <dbReference type="Proteomes" id="UP001219518"/>
    </source>
</evidence>
<organism evidence="1 2">
    <name type="scientific">Frankliniella fusca</name>
    <dbReference type="NCBI Taxonomy" id="407009"/>
    <lineage>
        <taxon>Eukaryota</taxon>
        <taxon>Metazoa</taxon>
        <taxon>Ecdysozoa</taxon>
        <taxon>Arthropoda</taxon>
        <taxon>Hexapoda</taxon>
        <taxon>Insecta</taxon>
        <taxon>Pterygota</taxon>
        <taxon>Neoptera</taxon>
        <taxon>Paraneoptera</taxon>
        <taxon>Thysanoptera</taxon>
        <taxon>Terebrantia</taxon>
        <taxon>Thripoidea</taxon>
        <taxon>Thripidae</taxon>
        <taxon>Frankliniella</taxon>
    </lineage>
</organism>
<name>A0AAE1GTY3_9NEOP</name>
<protein>
    <submittedName>
        <fullName evidence="1">LINE-1 retrotransposable element ORF1 protein</fullName>
    </submittedName>
</protein>
<evidence type="ECO:0000313" key="1">
    <source>
        <dbReference type="EMBL" id="KAK3909296.1"/>
    </source>
</evidence>
<keyword evidence="2" id="KW-1185">Reference proteome</keyword>